<reference evidence="1 2" key="1">
    <citation type="journal article" date="2018" name="BMC Genomics">
        <title>Genomic comparison of Trypanosoma conorhini and Trypanosoma rangeli to Trypanosoma cruzi strains of high and low virulence.</title>
        <authorList>
            <person name="Bradwell K.R."/>
            <person name="Koparde V.N."/>
            <person name="Matveyev A.V."/>
            <person name="Serrano M.G."/>
            <person name="Alves J.M."/>
            <person name="Parikh H."/>
            <person name="Huang B."/>
            <person name="Lee V."/>
            <person name="Espinosa-Alvarez O."/>
            <person name="Ortiz P.A."/>
            <person name="Costa-Martins A.G."/>
            <person name="Teixeira M.M."/>
            <person name="Buck G.A."/>
        </authorList>
    </citation>
    <scope>NUCLEOTIDE SEQUENCE [LARGE SCALE GENOMIC DNA]</scope>
    <source>
        <strain evidence="1 2">025E</strain>
    </source>
</reference>
<dbReference type="RefSeq" id="XP_029232183.1">
    <property type="nucleotide sequence ID" value="XM_029367722.1"/>
</dbReference>
<comment type="caution">
    <text evidence="1">The sequence shown here is derived from an EMBL/GenBank/DDBJ whole genome shotgun (WGS) entry which is preliminary data.</text>
</comment>
<dbReference type="OrthoDB" id="276037at2759"/>
<dbReference type="GeneID" id="40314393"/>
<dbReference type="AlphaFoldDB" id="A0A3R7N828"/>
<dbReference type="Proteomes" id="UP000284403">
    <property type="component" value="Unassembled WGS sequence"/>
</dbReference>
<accession>A0A3R7N828</accession>
<evidence type="ECO:0000313" key="1">
    <source>
        <dbReference type="EMBL" id="RNF26977.1"/>
    </source>
</evidence>
<proteinExistence type="predicted"/>
<dbReference type="EMBL" id="MKKU01000021">
    <property type="protein sequence ID" value="RNF26977.1"/>
    <property type="molecule type" value="Genomic_DNA"/>
</dbReference>
<gene>
    <name evidence="1" type="ORF">Tco025E_00782</name>
</gene>
<organism evidence="1 2">
    <name type="scientific">Trypanosoma conorhini</name>
    <dbReference type="NCBI Taxonomy" id="83891"/>
    <lineage>
        <taxon>Eukaryota</taxon>
        <taxon>Discoba</taxon>
        <taxon>Euglenozoa</taxon>
        <taxon>Kinetoplastea</taxon>
        <taxon>Metakinetoplastina</taxon>
        <taxon>Trypanosomatida</taxon>
        <taxon>Trypanosomatidae</taxon>
        <taxon>Trypanosoma</taxon>
    </lineage>
</organism>
<name>A0A3R7N828_9TRYP</name>
<keyword evidence="2" id="KW-1185">Reference proteome</keyword>
<evidence type="ECO:0000313" key="2">
    <source>
        <dbReference type="Proteomes" id="UP000284403"/>
    </source>
</evidence>
<protein>
    <submittedName>
        <fullName evidence="1">Uncharacterized protein</fullName>
    </submittedName>
</protein>
<sequence>MEDDWSGDGGMSNLPLLEEPSASRLPCSVRFRAFSDAVDNPAARAAAWRAAPPNSFCVHKRRRLDDFAGCEGEAVVRPLLRVLRDPIAVARRRFETLRWYDEPRGAEEIRARVELDRRLGVKPSLAALHQALKRLRTLHQTTLIADLAEDLVMDAPAMSVYTLLQIVEGLEGEPQRAASLLFSLTPLVTNGTVPTSVWSSLCCELDTVARQMPAPLERSVVDLFGQLFYRVRDDGPVNGSIVVYYGQALLKSRAPIRSVVGFVQTELLSGRNTPPSYGVSELRLSAFLSELIQVLSGRPSGGADEREEGPPLSARERLLCCSDLVKHAYAGRLSLNQIAFDVLLRFCDEQREYNLLCILFLAMCALSTPTLLSVTRVAEVLCDVEELFCHLAGVLGQPVSRWMLYLLVRHGKSSLFSPVNRKRTHREALELHLCECLARLCARDRDASLCMDVFDATVEYGNPAGAHAFVCALARALGAAQLPFAGAATKMDVAALEPFNIETLYYALEPADVRLEEFRSFIRERPAAFLFPSRKGGGVTLERALAVLLESPQVYGTVLDASAVCALAESPALAEAFVKMMGGYAAKSGAFAFVPFEVSAATQLTEAGRRLLLAWLAKHSWLILLPLSSAVQLLPVATSSATLTSASPQQQRQPPSSFWSPCVLLFHAVRRVGHKKVAFVTAAAPVAEQAKAEGVHPVITLDELKARLGLQ</sequence>